<feature type="compositionally biased region" description="Basic and acidic residues" evidence="1">
    <location>
        <begin position="40"/>
        <end position="53"/>
    </location>
</feature>
<organism evidence="2 3">
    <name type="scientific">Aspergillus sydowii CBS 593.65</name>
    <dbReference type="NCBI Taxonomy" id="1036612"/>
    <lineage>
        <taxon>Eukaryota</taxon>
        <taxon>Fungi</taxon>
        <taxon>Dikarya</taxon>
        <taxon>Ascomycota</taxon>
        <taxon>Pezizomycotina</taxon>
        <taxon>Eurotiomycetes</taxon>
        <taxon>Eurotiomycetidae</taxon>
        <taxon>Eurotiales</taxon>
        <taxon>Aspergillaceae</taxon>
        <taxon>Aspergillus</taxon>
        <taxon>Aspergillus subgen. Nidulantes</taxon>
    </lineage>
</organism>
<evidence type="ECO:0000313" key="3">
    <source>
        <dbReference type="Proteomes" id="UP000184356"/>
    </source>
</evidence>
<dbReference type="Proteomes" id="UP000184356">
    <property type="component" value="Unassembled WGS sequence"/>
</dbReference>
<proteinExistence type="predicted"/>
<name>A0A1L9SY61_9EURO</name>
<keyword evidence="3" id="KW-1185">Reference proteome</keyword>
<dbReference type="VEuPathDB" id="FungiDB:ASPSYDRAFT_52419"/>
<feature type="region of interest" description="Disordered" evidence="1">
    <location>
        <begin position="40"/>
        <end position="73"/>
    </location>
</feature>
<gene>
    <name evidence="2" type="ORF">ASPSYDRAFT_52419</name>
</gene>
<evidence type="ECO:0000313" key="2">
    <source>
        <dbReference type="EMBL" id="OJJ52164.1"/>
    </source>
</evidence>
<dbReference type="GeneID" id="63764554"/>
<sequence length="117" mass="13108">MSHHYFENSTHDVSSSPAWQGLLTAAYKCNLNRTVKTEGLRTDVTQQRHEKSGTRSVAFSDDGLGGSSMPTAEINNALQEHCDSFDQTRLLRRRLTMAEGSDSNLNPRPRTKAQQEE</sequence>
<protein>
    <submittedName>
        <fullName evidence="2">Uncharacterized protein</fullName>
    </submittedName>
</protein>
<reference evidence="3" key="1">
    <citation type="journal article" date="2017" name="Genome Biol.">
        <title>Comparative genomics reveals high biological diversity and specific adaptations in the industrially and medically important fungal genus Aspergillus.</title>
        <authorList>
            <person name="de Vries R.P."/>
            <person name="Riley R."/>
            <person name="Wiebenga A."/>
            <person name="Aguilar-Osorio G."/>
            <person name="Amillis S."/>
            <person name="Uchima C.A."/>
            <person name="Anderluh G."/>
            <person name="Asadollahi M."/>
            <person name="Askin M."/>
            <person name="Barry K."/>
            <person name="Battaglia E."/>
            <person name="Bayram O."/>
            <person name="Benocci T."/>
            <person name="Braus-Stromeyer S.A."/>
            <person name="Caldana C."/>
            <person name="Canovas D."/>
            <person name="Cerqueira G.C."/>
            <person name="Chen F."/>
            <person name="Chen W."/>
            <person name="Choi C."/>
            <person name="Clum A."/>
            <person name="Dos Santos R.A."/>
            <person name="Damasio A.R."/>
            <person name="Diallinas G."/>
            <person name="Emri T."/>
            <person name="Fekete E."/>
            <person name="Flipphi M."/>
            <person name="Freyberg S."/>
            <person name="Gallo A."/>
            <person name="Gournas C."/>
            <person name="Habgood R."/>
            <person name="Hainaut M."/>
            <person name="Harispe M.L."/>
            <person name="Henrissat B."/>
            <person name="Hilden K.S."/>
            <person name="Hope R."/>
            <person name="Hossain A."/>
            <person name="Karabika E."/>
            <person name="Karaffa L."/>
            <person name="Karanyi Z."/>
            <person name="Krasevec N."/>
            <person name="Kuo A."/>
            <person name="Kusch H."/>
            <person name="LaButti K."/>
            <person name="Lagendijk E.L."/>
            <person name="Lapidus A."/>
            <person name="Levasseur A."/>
            <person name="Lindquist E."/>
            <person name="Lipzen A."/>
            <person name="Logrieco A.F."/>
            <person name="MacCabe A."/>
            <person name="Maekelae M.R."/>
            <person name="Malavazi I."/>
            <person name="Melin P."/>
            <person name="Meyer V."/>
            <person name="Mielnichuk N."/>
            <person name="Miskei M."/>
            <person name="Molnar A.P."/>
            <person name="Mule G."/>
            <person name="Ngan C.Y."/>
            <person name="Orejas M."/>
            <person name="Orosz E."/>
            <person name="Ouedraogo J.P."/>
            <person name="Overkamp K.M."/>
            <person name="Park H.-S."/>
            <person name="Perrone G."/>
            <person name="Piumi F."/>
            <person name="Punt P.J."/>
            <person name="Ram A.F."/>
            <person name="Ramon A."/>
            <person name="Rauscher S."/>
            <person name="Record E."/>
            <person name="Riano-Pachon D.M."/>
            <person name="Robert V."/>
            <person name="Roehrig J."/>
            <person name="Ruller R."/>
            <person name="Salamov A."/>
            <person name="Salih N.S."/>
            <person name="Samson R.A."/>
            <person name="Sandor E."/>
            <person name="Sanguinetti M."/>
            <person name="Schuetze T."/>
            <person name="Sepcic K."/>
            <person name="Shelest E."/>
            <person name="Sherlock G."/>
            <person name="Sophianopoulou V."/>
            <person name="Squina F.M."/>
            <person name="Sun H."/>
            <person name="Susca A."/>
            <person name="Todd R.B."/>
            <person name="Tsang A."/>
            <person name="Unkles S.E."/>
            <person name="van de Wiele N."/>
            <person name="van Rossen-Uffink D."/>
            <person name="Oliveira J.V."/>
            <person name="Vesth T.C."/>
            <person name="Visser J."/>
            <person name="Yu J.-H."/>
            <person name="Zhou M."/>
            <person name="Andersen M.R."/>
            <person name="Archer D.B."/>
            <person name="Baker S.E."/>
            <person name="Benoit I."/>
            <person name="Brakhage A.A."/>
            <person name="Braus G.H."/>
            <person name="Fischer R."/>
            <person name="Frisvad J.C."/>
            <person name="Goldman G.H."/>
            <person name="Houbraken J."/>
            <person name="Oakley B."/>
            <person name="Pocsi I."/>
            <person name="Scazzocchio C."/>
            <person name="Seiboth B."/>
            <person name="vanKuyk P.A."/>
            <person name="Wortman J."/>
            <person name="Dyer P.S."/>
            <person name="Grigoriev I.V."/>
        </authorList>
    </citation>
    <scope>NUCLEOTIDE SEQUENCE [LARGE SCALE GENOMIC DNA]</scope>
    <source>
        <strain evidence="3">CBS 593.65</strain>
    </source>
</reference>
<evidence type="ECO:0000256" key="1">
    <source>
        <dbReference type="SAM" id="MobiDB-lite"/>
    </source>
</evidence>
<dbReference type="RefSeq" id="XP_040695970.1">
    <property type="nucleotide sequence ID" value="XM_040848481.1"/>
</dbReference>
<accession>A0A1L9SY61</accession>
<dbReference type="AlphaFoldDB" id="A0A1L9SY61"/>
<dbReference type="EMBL" id="KV878604">
    <property type="protein sequence ID" value="OJJ52164.1"/>
    <property type="molecule type" value="Genomic_DNA"/>
</dbReference>
<feature type="region of interest" description="Disordered" evidence="1">
    <location>
        <begin position="94"/>
        <end position="117"/>
    </location>
</feature>